<evidence type="ECO:0000313" key="2">
    <source>
        <dbReference type="EMBL" id="KAK1745053.1"/>
    </source>
</evidence>
<accession>A0AAD8YFR0</accession>
<protein>
    <recommendedName>
        <fullName evidence="4">WW domain-containing protein</fullName>
    </recommendedName>
</protein>
<proteinExistence type="predicted"/>
<evidence type="ECO:0000313" key="3">
    <source>
        <dbReference type="Proteomes" id="UP001224775"/>
    </source>
</evidence>
<evidence type="ECO:0008006" key="4">
    <source>
        <dbReference type="Google" id="ProtNLM"/>
    </source>
</evidence>
<organism evidence="2 3">
    <name type="scientific">Skeletonema marinoi</name>
    <dbReference type="NCBI Taxonomy" id="267567"/>
    <lineage>
        <taxon>Eukaryota</taxon>
        <taxon>Sar</taxon>
        <taxon>Stramenopiles</taxon>
        <taxon>Ochrophyta</taxon>
        <taxon>Bacillariophyta</taxon>
        <taxon>Coscinodiscophyceae</taxon>
        <taxon>Thalassiosirophycidae</taxon>
        <taxon>Thalassiosirales</taxon>
        <taxon>Skeletonemataceae</taxon>
        <taxon>Skeletonema</taxon>
        <taxon>Skeletonema marinoi-dohrnii complex</taxon>
    </lineage>
</organism>
<sequence>MSSFSVLNDVDEQTSKTILGSDGAARWQDFRSGSKIKATTKIRSGLGTQSISDERATEAKIRKDAGDRELHAGYTEFQRKNDHEEIAAQKKRKLIVDRVRPDDMPYFLPAETFEGFKFDYVFTTKSRGTGYYWDGWDSMKRELGEDKPDANNDTSDTLVTAEDDQVNPKVKKKKKKKRKLQETIIESDQFNPMEQVNIALRRKQAALNASAPTQRREVSVSDAVALGASSNELKSTAKEALTESEALPSGWECANDPNSGKTYYFCRTTAREAGQNLC</sequence>
<dbReference type="Proteomes" id="UP001224775">
    <property type="component" value="Unassembled WGS sequence"/>
</dbReference>
<evidence type="ECO:0000256" key="1">
    <source>
        <dbReference type="SAM" id="MobiDB-lite"/>
    </source>
</evidence>
<name>A0AAD8YFR0_9STRA</name>
<dbReference type="AlphaFoldDB" id="A0AAD8YFR0"/>
<feature type="region of interest" description="Disordered" evidence="1">
    <location>
        <begin position="144"/>
        <end position="178"/>
    </location>
</feature>
<dbReference type="EMBL" id="JATAAI010000006">
    <property type="protein sequence ID" value="KAK1745053.1"/>
    <property type="molecule type" value="Genomic_DNA"/>
</dbReference>
<reference evidence="2" key="1">
    <citation type="submission" date="2023-06" db="EMBL/GenBank/DDBJ databases">
        <title>Survivors Of The Sea: Transcriptome response of Skeletonema marinoi to long-term dormancy.</title>
        <authorList>
            <person name="Pinder M.I.M."/>
            <person name="Kourtchenko O."/>
            <person name="Robertson E.K."/>
            <person name="Larsson T."/>
            <person name="Maumus F."/>
            <person name="Osuna-Cruz C.M."/>
            <person name="Vancaester E."/>
            <person name="Stenow R."/>
            <person name="Vandepoele K."/>
            <person name="Ploug H."/>
            <person name="Bruchert V."/>
            <person name="Godhe A."/>
            <person name="Topel M."/>
        </authorList>
    </citation>
    <scope>NUCLEOTIDE SEQUENCE</scope>
    <source>
        <strain evidence="2">R05AC</strain>
    </source>
</reference>
<gene>
    <name evidence="2" type="ORF">QTG54_004344</name>
</gene>
<feature type="compositionally biased region" description="Basic residues" evidence="1">
    <location>
        <begin position="169"/>
        <end position="178"/>
    </location>
</feature>
<keyword evidence="3" id="KW-1185">Reference proteome</keyword>
<comment type="caution">
    <text evidence="2">The sequence shown here is derived from an EMBL/GenBank/DDBJ whole genome shotgun (WGS) entry which is preliminary data.</text>
</comment>